<proteinExistence type="predicted"/>
<comment type="caution">
    <text evidence="1">The sequence shown here is derived from an EMBL/GenBank/DDBJ whole genome shotgun (WGS) entry which is preliminary data.</text>
</comment>
<dbReference type="Gene3D" id="2.60.320.10">
    <property type="entry name" value="N-utilization substance G protein NusG, insert domain"/>
    <property type="match status" value="1"/>
</dbReference>
<sequence>MPVTLKGTRVDRLLLLSGVSLIAVAWLLIQSFMASGPAVAAVYHGKTLLATYPLPLPGQPAIHFDAHGELGISEIVIDQDGARIAASPCTTQQCVLSGAHRHAGDMIACVPNRILVAIQGSAEARFDAIAE</sequence>
<dbReference type="HOGENOM" id="CLU_130936_3_1_0"/>
<dbReference type="CDD" id="cd09910">
    <property type="entry name" value="NGN-insert_like"/>
    <property type="match status" value="1"/>
</dbReference>
<dbReference type="InParanoid" id="Q0EVV1"/>
<name>Q0EVV1_9PROT</name>
<dbReference type="EMBL" id="AATS01000025">
    <property type="protein sequence ID" value="EAU53405.1"/>
    <property type="molecule type" value="Genomic_DNA"/>
</dbReference>
<organism evidence="1 2">
    <name type="scientific">Mariprofundus ferrooxydans PV-1</name>
    <dbReference type="NCBI Taxonomy" id="314345"/>
    <lineage>
        <taxon>Bacteria</taxon>
        <taxon>Pseudomonadati</taxon>
        <taxon>Pseudomonadota</taxon>
        <taxon>Candidatius Mariprofundia</taxon>
        <taxon>Mariprofundales</taxon>
        <taxon>Mariprofundaceae</taxon>
        <taxon>Mariprofundus</taxon>
    </lineage>
</organism>
<dbReference type="STRING" id="314344.AL013_08355"/>
<dbReference type="Proteomes" id="UP000005297">
    <property type="component" value="Unassembled WGS sequence"/>
</dbReference>
<gene>
    <name evidence="1" type="ORF">SPV1_12265</name>
</gene>
<dbReference type="AlphaFoldDB" id="Q0EVV1"/>
<keyword evidence="2" id="KW-1185">Reference proteome</keyword>
<dbReference type="eggNOG" id="COG5341">
    <property type="taxonomic scope" value="Bacteria"/>
</dbReference>
<evidence type="ECO:0000313" key="2">
    <source>
        <dbReference type="Proteomes" id="UP000005297"/>
    </source>
</evidence>
<dbReference type="Pfam" id="PF07009">
    <property type="entry name" value="NusG_II"/>
    <property type="match status" value="1"/>
</dbReference>
<reference evidence="1 2" key="1">
    <citation type="submission" date="2006-09" db="EMBL/GenBank/DDBJ databases">
        <authorList>
            <person name="Emerson D."/>
            <person name="Ferriera S."/>
            <person name="Johnson J."/>
            <person name="Kravitz S."/>
            <person name="Halpern A."/>
            <person name="Remington K."/>
            <person name="Beeson K."/>
            <person name="Tran B."/>
            <person name="Rogers Y.-H."/>
            <person name="Friedman R."/>
            <person name="Venter J.C."/>
        </authorList>
    </citation>
    <scope>NUCLEOTIDE SEQUENCE [LARGE SCALE GENOMIC DNA]</scope>
    <source>
        <strain evidence="1 2">PV-1</strain>
    </source>
</reference>
<dbReference type="OrthoDB" id="47603at2"/>
<dbReference type="InterPro" id="IPR038690">
    <property type="entry name" value="NusG_2_sf"/>
</dbReference>
<evidence type="ECO:0000313" key="1">
    <source>
        <dbReference type="EMBL" id="EAU53405.1"/>
    </source>
</evidence>
<accession>Q0EVV1</accession>
<protein>
    <submittedName>
        <fullName evidence="1">Uncharacterized protein</fullName>
    </submittedName>
</protein>